<evidence type="ECO:0000313" key="2">
    <source>
        <dbReference type="EMBL" id="SHK64267.1"/>
    </source>
</evidence>
<reference evidence="2 3" key="1">
    <citation type="submission" date="2016-11" db="EMBL/GenBank/DDBJ databases">
        <authorList>
            <person name="Jaros S."/>
            <person name="Januszkiewicz K."/>
            <person name="Wedrychowicz H."/>
        </authorList>
    </citation>
    <scope>NUCLEOTIDE SEQUENCE [LARGE SCALE GENOMIC DNA]</scope>
    <source>
        <strain evidence="2 3">DSM 21758</strain>
    </source>
</reference>
<feature type="transmembrane region" description="Helical" evidence="1">
    <location>
        <begin position="40"/>
        <end position="60"/>
    </location>
</feature>
<feature type="transmembrane region" description="Helical" evidence="1">
    <location>
        <begin position="16"/>
        <end position="34"/>
    </location>
</feature>
<sequence>MNIKKAIVKQNKNYKMFYTIMWALFFILPVAALLTGNTSMFIIIYLVFVEVLIVVSLFLISNNVKLKYSCSNNKLKMKLGWFGEEILLLCDKVVLVHTEKKLEDMEIVIVTSLKLRGDKLRPITKSFFKKHPLAAEEYKKIKIRYPDSKYTYMIIKKGALNKYNLLNDIYRNCVKATYTSKAIENIKIARCQKEI</sequence>
<organism evidence="2 3">
    <name type="scientific">Clostridium cavendishii DSM 21758</name>
    <dbReference type="NCBI Taxonomy" id="1121302"/>
    <lineage>
        <taxon>Bacteria</taxon>
        <taxon>Bacillati</taxon>
        <taxon>Bacillota</taxon>
        <taxon>Clostridia</taxon>
        <taxon>Eubacteriales</taxon>
        <taxon>Clostridiaceae</taxon>
        <taxon>Clostridium</taxon>
    </lineage>
</organism>
<evidence type="ECO:0000256" key="1">
    <source>
        <dbReference type="SAM" id="Phobius"/>
    </source>
</evidence>
<dbReference type="AlphaFoldDB" id="A0A1M6U508"/>
<keyword evidence="1" id="KW-0812">Transmembrane</keyword>
<protein>
    <submittedName>
        <fullName evidence="2">Uncharacterized protein</fullName>
    </submittedName>
</protein>
<dbReference type="OrthoDB" id="1937989at2"/>
<keyword evidence="1" id="KW-1133">Transmembrane helix</keyword>
<dbReference type="Proteomes" id="UP000184310">
    <property type="component" value="Unassembled WGS sequence"/>
</dbReference>
<gene>
    <name evidence="2" type="ORF">SAMN02745163_04176</name>
</gene>
<name>A0A1M6U508_9CLOT</name>
<accession>A0A1M6U508</accession>
<keyword evidence="1" id="KW-0472">Membrane</keyword>
<evidence type="ECO:0000313" key="3">
    <source>
        <dbReference type="Proteomes" id="UP000184310"/>
    </source>
</evidence>
<dbReference type="STRING" id="1121302.SAMN02745163_04176"/>
<dbReference type="RefSeq" id="WP_072992918.1">
    <property type="nucleotide sequence ID" value="NZ_FQZB01000022.1"/>
</dbReference>
<keyword evidence="3" id="KW-1185">Reference proteome</keyword>
<dbReference type="EMBL" id="FQZB01000022">
    <property type="protein sequence ID" value="SHK64267.1"/>
    <property type="molecule type" value="Genomic_DNA"/>
</dbReference>
<proteinExistence type="predicted"/>